<keyword evidence="5 8" id="KW-0456">Lyase</keyword>
<dbReference type="FunFam" id="3.20.20.60:FF:000009">
    <property type="entry name" value="2-methylisocitrate lyase"/>
    <property type="match status" value="1"/>
</dbReference>
<comment type="cofactor">
    <cofactor evidence="1">
        <name>Mg(2+)</name>
        <dbReference type="ChEBI" id="CHEBI:18420"/>
    </cofactor>
</comment>
<dbReference type="UniPathway" id="UPA00946"/>
<name>A0A511UY23_9BACI</name>
<dbReference type="EC" id="4.1.3.30" evidence="8"/>
<dbReference type="SUPFAM" id="SSF51621">
    <property type="entry name" value="Phosphoenolpyruvate/pyruvate domain"/>
    <property type="match status" value="1"/>
</dbReference>
<comment type="catalytic activity">
    <reaction evidence="8">
        <text>(2S,3R)-3-hydroxybutane-1,2,3-tricarboxylate = pyruvate + succinate</text>
        <dbReference type="Rhea" id="RHEA:16809"/>
        <dbReference type="ChEBI" id="CHEBI:15361"/>
        <dbReference type="ChEBI" id="CHEBI:30031"/>
        <dbReference type="ChEBI" id="CHEBI:57429"/>
        <dbReference type="EC" id="4.1.3.30"/>
    </reaction>
</comment>
<dbReference type="PROSITE" id="PS00161">
    <property type="entry name" value="ISOCITRATE_LYASE"/>
    <property type="match status" value="1"/>
</dbReference>
<comment type="function">
    <text evidence="8">Catalyzes the thermodynamically favored C-C bond cleavage of (2R,3S)-2-methylisocitrate to yield pyruvate and succinate.</text>
</comment>
<gene>
    <name evidence="9" type="primary">prpB</name>
    <name evidence="9" type="ORF">CQU01_02700</name>
</gene>
<dbReference type="Gene3D" id="3.20.20.60">
    <property type="entry name" value="Phosphoenolpyruvate-binding domains"/>
    <property type="match status" value="1"/>
</dbReference>
<comment type="similarity">
    <text evidence="2 8">Belongs to the isocitrate lyase/PEP mutase superfamily. Methylisocitrate lyase family.</text>
</comment>
<keyword evidence="4" id="KW-0460">Magnesium</keyword>
<keyword evidence="10" id="KW-1185">Reference proteome</keyword>
<dbReference type="PANTHER" id="PTHR42905:SF5">
    <property type="entry name" value="CARBOXYVINYL-CARBOXYPHOSPHONATE PHOSPHORYLMUTASE, CHLOROPLASTIC"/>
    <property type="match status" value="1"/>
</dbReference>
<evidence type="ECO:0000256" key="5">
    <source>
        <dbReference type="ARBA" id="ARBA00023239"/>
    </source>
</evidence>
<accession>A0A511UY23</accession>
<proteinExistence type="inferred from homology"/>
<organism evidence="9 10">
    <name type="scientific">Cerasibacillus quisquiliarum</name>
    <dbReference type="NCBI Taxonomy" id="227865"/>
    <lineage>
        <taxon>Bacteria</taxon>
        <taxon>Bacillati</taxon>
        <taxon>Bacillota</taxon>
        <taxon>Bacilli</taxon>
        <taxon>Bacillales</taxon>
        <taxon>Bacillaceae</taxon>
        <taxon>Cerasibacillus</taxon>
    </lineage>
</organism>
<dbReference type="RefSeq" id="WP_146934838.1">
    <property type="nucleotide sequence ID" value="NZ_BJXW01000004.1"/>
</dbReference>
<keyword evidence="3" id="KW-0479">Metal-binding</keyword>
<dbReference type="PANTHER" id="PTHR42905">
    <property type="entry name" value="PHOSPHOENOLPYRUVATE CARBOXYLASE"/>
    <property type="match status" value="1"/>
</dbReference>
<comment type="catalytic activity">
    <reaction evidence="6">
        <text>3-hydroxybutane-1,2,3-tricarboxylate = pyruvate + succinate</text>
        <dbReference type="Rhea" id="RHEA:57504"/>
        <dbReference type="ChEBI" id="CHEBI:15361"/>
        <dbReference type="ChEBI" id="CHEBI:30031"/>
        <dbReference type="ChEBI" id="CHEBI:141790"/>
    </reaction>
</comment>
<dbReference type="InterPro" id="IPR039556">
    <property type="entry name" value="ICL/PEPM"/>
</dbReference>
<dbReference type="CDD" id="cd00377">
    <property type="entry name" value="ICL_PEPM"/>
    <property type="match status" value="1"/>
</dbReference>
<evidence type="ECO:0000256" key="6">
    <source>
        <dbReference type="ARBA" id="ARBA00051150"/>
    </source>
</evidence>
<evidence type="ECO:0000256" key="1">
    <source>
        <dbReference type="ARBA" id="ARBA00001946"/>
    </source>
</evidence>
<evidence type="ECO:0000256" key="2">
    <source>
        <dbReference type="ARBA" id="ARBA00009282"/>
    </source>
</evidence>
<reference evidence="9 10" key="1">
    <citation type="submission" date="2019-07" db="EMBL/GenBank/DDBJ databases">
        <title>Whole genome shotgun sequence of Cerasibacillus quisquiliarum NBRC 102429.</title>
        <authorList>
            <person name="Hosoyama A."/>
            <person name="Uohara A."/>
            <person name="Ohji S."/>
            <person name="Ichikawa N."/>
        </authorList>
    </citation>
    <scope>NUCLEOTIDE SEQUENCE [LARGE SCALE GENOMIC DNA]</scope>
    <source>
        <strain evidence="9 10">NBRC 102429</strain>
    </source>
</reference>
<comment type="function">
    <text evidence="7">Involved in the methylcitric acid cycle. Catalyzes the cleavage of 2-methylisocitrate to yield pyruvate and succinate.</text>
</comment>
<dbReference type="GO" id="GO:0046421">
    <property type="term" value="F:methylisocitrate lyase activity"/>
    <property type="evidence" value="ECO:0007669"/>
    <property type="project" value="UniProtKB-EC"/>
</dbReference>
<dbReference type="NCBIfam" id="TIGR02317">
    <property type="entry name" value="prpB"/>
    <property type="match status" value="1"/>
</dbReference>
<evidence type="ECO:0000256" key="7">
    <source>
        <dbReference type="ARBA" id="ARBA00058526"/>
    </source>
</evidence>
<dbReference type="InterPro" id="IPR018523">
    <property type="entry name" value="Isocitrate_lyase_ph_CS"/>
</dbReference>
<evidence type="ECO:0000313" key="10">
    <source>
        <dbReference type="Proteomes" id="UP000321491"/>
    </source>
</evidence>
<dbReference type="EMBL" id="BJXW01000004">
    <property type="protein sequence ID" value="GEN30032.1"/>
    <property type="molecule type" value="Genomic_DNA"/>
</dbReference>
<dbReference type="Proteomes" id="UP000321491">
    <property type="component" value="Unassembled WGS sequence"/>
</dbReference>
<protein>
    <recommendedName>
        <fullName evidence="8">Methylisocitrate lyase</fullName>
        <ecNumber evidence="8">4.1.3.30</ecNumber>
    </recommendedName>
</protein>
<evidence type="ECO:0000313" key="9">
    <source>
        <dbReference type="EMBL" id="GEN30032.1"/>
    </source>
</evidence>
<evidence type="ECO:0000256" key="4">
    <source>
        <dbReference type="ARBA" id="ARBA00022842"/>
    </source>
</evidence>
<dbReference type="InterPro" id="IPR040442">
    <property type="entry name" value="Pyrv_kinase-like_dom_sf"/>
</dbReference>
<dbReference type="AlphaFoldDB" id="A0A511UY23"/>
<dbReference type="InterPro" id="IPR015813">
    <property type="entry name" value="Pyrv/PenolPyrv_kinase-like_dom"/>
</dbReference>
<comment type="pathway">
    <text evidence="8">Organic acid metabolism; propanoate degradation.</text>
</comment>
<evidence type="ECO:0000256" key="3">
    <source>
        <dbReference type="ARBA" id="ARBA00022723"/>
    </source>
</evidence>
<dbReference type="GO" id="GO:0019629">
    <property type="term" value="P:propionate catabolic process, 2-methylcitrate cycle"/>
    <property type="evidence" value="ECO:0007669"/>
    <property type="project" value="InterPro"/>
</dbReference>
<comment type="caution">
    <text evidence="9">The sequence shown here is derived from an EMBL/GenBank/DDBJ whole genome shotgun (WGS) entry which is preliminary data.</text>
</comment>
<dbReference type="InterPro" id="IPR012695">
    <property type="entry name" value="PrpB"/>
</dbReference>
<dbReference type="GO" id="GO:0046872">
    <property type="term" value="F:metal ion binding"/>
    <property type="evidence" value="ECO:0007669"/>
    <property type="project" value="UniProtKB-KW"/>
</dbReference>
<sequence length="304" mass="33731">MTWLTSQPKTQEQLSIEFRQLVEQDNILKIIGAHDAMAGLVARKVGFQALYLSGGAFTASLGIPDIGLLNSTEVAERAREIVRATNLPILVDADHGFGGPLNVARTVRELVEAKVAAVQIEDQKIPKKCGHLNGKQLISTEEMVEKIKMAKQVSPTLYVLARTDAGSVEGLDKAIERAKAYVEAGADAIFPEAMQSKEDFRAFSKAIDAPLLANMTEFGRTPYYTADEFSELGYQMVLYPVTSLRAAAKAYERIFTEIFETGTQKDVLNDMQTREELYNIIDYFEYEALDETIAKTVIPTLEHK</sequence>
<evidence type="ECO:0000256" key="8">
    <source>
        <dbReference type="RuleBase" id="RU361121"/>
    </source>
</evidence>
<dbReference type="Pfam" id="PF13714">
    <property type="entry name" value="PEP_mutase"/>
    <property type="match status" value="1"/>
</dbReference>
<dbReference type="OrthoDB" id="8629576at2"/>